<dbReference type="SUPFAM" id="SSF101874">
    <property type="entry name" value="YceI-like"/>
    <property type="match status" value="1"/>
</dbReference>
<gene>
    <name evidence="4" type="ORF">ET495_12470</name>
</gene>
<dbReference type="SMART" id="SM00867">
    <property type="entry name" value="YceI"/>
    <property type="match status" value="1"/>
</dbReference>
<feature type="transmembrane region" description="Helical" evidence="2">
    <location>
        <begin position="7"/>
        <end position="25"/>
    </location>
</feature>
<dbReference type="Gene3D" id="2.40.128.110">
    <property type="entry name" value="Lipid/polyisoprenoid-binding, YceI-like"/>
    <property type="match status" value="1"/>
</dbReference>
<keyword evidence="2" id="KW-0812">Transmembrane</keyword>
<keyword evidence="2" id="KW-1133">Transmembrane helix</keyword>
<protein>
    <submittedName>
        <fullName evidence="4">YceI family protein</fullName>
    </submittedName>
</protein>
<dbReference type="AlphaFoldDB" id="A0A4P6EMM5"/>
<dbReference type="Proteomes" id="UP000291758">
    <property type="component" value="Chromosome"/>
</dbReference>
<comment type="similarity">
    <text evidence="1">Belongs to the UPF0312 family.</text>
</comment>
<sequence length="226" mass="23403">MRTRTKVWLAVVGAVVAVGIAAFVWGPGLYASWAAGKADAAPTLDVDASAPVADPGTLDGLWVAQDGSYAGYRVDEVLTDETVTVTGRTEQVQAEVTLDAGTLSAATVTVDMASIETDEPQRDAFFRDTALSTDEFPTATFELTEPATLSAGATRVELTGDLTVHGVTRPVSVMADLAQADDGEVQVVGSVPITFEDFGVSSPSLGFVSVEDSGAIEFSLLLARAG</sequence>
<organism evidence="4 5">
    <name type="scientific">Xylanimonas allomyrinae</name>
    <dbReference type="NCBI Taxonomy" id="2509459"/>
    <lineage>
        <taxon>Bacteria</taxon>
        <taxon>Bacillati</taxon>
        <taxon>Actinomycetota</taxon>
        <taxon>Actinomycetes</taxon>
        <taxon>Micrococcales</taxon>
        <taxon>Promicromonosporaceae</taxon>
        <taxon>Xylanimonas</taxon>
    </lineage>
</organism>
<keyword evidence="2" id="KW-0472">Membrane</keyword>
<evidence type="ECO:0000259" key="3">
    <source>
        <dbReference type="SMART" id="SM00867"/>
    </source>
</evidence>
<dbReference type="EMBL" id="CP035495">
    <property type="protein sequence ID" value="QAY63912.1"/>
    <property type="molecule type" value="Genomic_DNA"/>
</dbReference>
<evidence type="ECO:0000313" key="4">
    <source>
        <dbReference type="EMBL" id="QAY63912.1"/>
    </source>
</evidence>
<evidence type="ECO:0000313" key="5">
    <source>
        <dbReference type="Proteomes" id="UP000291758"/>
    </source>
</evidence>
<dbReference type="Pfam" id="PF04264">
    <property type="entry name" value="YceI"/>
    <property type="match status" value="1"/>
</dbReference>
<dbReference type="InterPro" id="IPR036761">
    <property type="entry name" value="TTHA0802/YceI-like_sf"/>
</dbReference>
<feature type="domain" description="Lipid/polyisoprenoid-binding YceI-like" evidence="3">
    <location>
        <begin position="61"/>
        <end position="223"/>
    </location>
</feature>
<dbReference type="InterPro" id="IPR007372">
    <property type="entry name" value="Lipid/polyisoprenoid-bd_YceI"/>
</dbReference>
<reference evidence="4 5" key="1">
    <citation type="submission" date="2019-01" db="EMBL/GenBank/DDBJ databases">
        <title>Genome sequencing of strain 2JSPR-7.</title>
        <authorList>
            <person name="Heo J."/>
            <person name="Kim S.-J."/>
            <person name="Kim J.-S."/>
            <person name="Hong S.-B."/>
            <person name="Kwon S.-W."/>
        </authorList>
    </citation>
    <scope>NUCLEOTIDE SEQUENCE [LARGE SCALE GENOMIC DNA]</scope>
    <source>
        <strain evidence="4 5">2JSPR-7</strain>
    </source>
</reference>
<dbReference type="PANTHER" id="PTHR34406:SF1">
    <property type="entry name" value="PROTEIN YCEI"/>
    <property type="match status" value="1"/>
</dbReference>
<evidence type="ECO:0000256" key="2">
    <source>
        <dbReference type="SAM" id="Phobius"/>
    </source>
</evidence>
<evidence type="ECO:0000256" key="1">
    <source>
        <dbReference type="ARBA" id="ARBA00008812"/>
    </source>
</evidence>
<proteinExistence type="inferred from homology"/>
<dbReference type="OrthoDB" id="117810at2"/>
<name>A0A4P6EMM5_9MICO</name>
<dbReference type="KEGG" id="xyl:ET495_12470"/>
<accession>A0A4P6EMM5</accession>
<keyword evidence="5" id="KW-1185">Reference proteome</keyword>
<dbReference type="PANTHER" id="PTHR34406">
    <property type="entry name" value="PROTEIN YCEI"/>
    <property type="match status" value="1"/>
</dbReference>